<dbReference type="AlphaFoldDB" id="A0A0F9EHL1"/>
<organism evidence="1">
    <name type="scientific">marine sediment metagenome</name>
    <dbReference type="NCBI Taxonomy" id="412755"/>
    <lineage>
        <taxon>unclassified sequences</taxon>
        <taxon>metagenomes</taxon>
        <taxon>ecological metagenomes</taxon>
    </lineage>
</organism>
<accession>A0A0F9EHL1</accession>
<proteinExistence type="predicted"/>
<comment type="caution">
    <text evidence="1">The sequence shown here is derived from an EMBL/GenBank/DDBJ whole genome shotgun (WGS) entry which is preliminary data.</text>
</comment>
<sequence>SEYRIYKRRLHELDGRMGELAEIKAAAREAAAELNFDEYESLLRQVDESYSEMVVRAKEARARNALLRGRANDAYEGFVSAAETWRSLDPAHSISKRLEYHRALFDHGLRFGGSGLERAADILRPALRAGGCTAQLRARALQNLANALANISIRSEGTASLATMDEAIERYEEALLLVSIEHDGDLWAMVQQNLGAALSLRANWCDDTSERRIFLGRAIEAFRAALRLRPRESKPLEWAMTTQNVAVTLLEMANVTPGKDGLVLLGRAEKLLQETLSVRSRDAVPFDWALTQENLAIVAKAQAERGSASDRAHHLASASSYVAAALEFFRTEGDTFYQDKATRLAAEIRRSVSDSEGRHIESQQ</sequence>
<protein>
    <recommendedName>
        <fullName evidence="2">MalT-like TPR region domain-containing protein</fullName>
    </recommendedName>
</protein>
<dbReference type="InterPro" id="IPR011990">
    <property type="entry name" value="TPR-like_helical_dom_sf"/>
</dbReference>
<gene>
    <name evidence="1" type="ORF">LCGC14_2425370</name>
</gene>
<dbReference type="EMBL" id="LAZR01036973">
    <property type="protein sequence ID" value="KKL23438.1"/>
    <property type="molecule type" value="Genomic_DNA"/>
</dbReference>
<dbReference type="Gene3D" id="1.25.40.10">
    <property type="entry name" value="Tetratricopeptide repeat domain"/>
    <property type="match status" value="1"/>
</dbReference>
<dbReference type="SUPFAM" id="SSF48452">
    <property type="entry name" value="TPR-like"/>
    <property type="match status" value="1"/>
</dbReference>
<reference evidence="1" key="1">
    <citation type="journal article" date="2015" name="Nature">
        <title>Complex archaea that bridge the gap between prokaryotes and eukaryotes.</title>
        <authorList>
            <person name="Spang A."/>
            <person name="Saw J.H."/>
            <person name="Jorgensen S.L."/>
            <person name="Zaremba-Niedzwiedzka K."/>
            <person name="Martijn J."/>
            <person name="Lind A.E."/>
            <person name="van Eijk R."/>
            <person name="Schleper C."/>
            <person name="Guy L."/>
            <person name="Ettema T.J."/>
        </authorList>
    </citation>
    <scope>NUCLEOTIDE SEQUENCE</scope>
</reference>
<evidence type="ECO:0008006" key="2">
    <source>
        <dbReference type="Google" id="ProtNLM"/>
    </source>
</evidence>
<evidence type="ECO:0000313" key="1">
    <source>
        <dbReference type="EMBL" id="KKL23438.1"/>
    </source>
</evidence>
<name>A0A0F9EHL1_9ZZZZ</name>
<feature type="non-terminal residue" evidence="1">
    <location>
        <position position="1"/>
    </location>
</feature>